<dbReference type="Proteomes" id="UP000297737">
    <property type="component" value="Unassembled WGS sequence"/>
</dbReference>
<feature type="chain" id="PRO_5021456788" description="DUF5666 domain-containing protein" evidence="1">
    <location>
        <begin position="29"/>
        <end position="179"/>
    </location>
</feature>
<reference evidence="2 3" key="1">
    <citation type="submission" date="2019-02" db="EMBL/GenBank/DDBJ databases">
        <title>Polymorphobacter sp. isolated from the lake at the Tibet of China.</title>
        <authorList>
            <person name="Li A."/>
        </authorList>
    </citation>
    <scope>NUCLEOTIDE SEQUENCE [LARGE SCALE GENOMIC DNA]</scope>
    <source>
        <strain evidence="2 3">DJ1R-1</strain>
    </source>
</reference>
<protein>
    <recommendedName>
        <fullName evidence="4">DUF5666 domain-containing protein</fullName>
    </recommendedName>
</protein>
<gene>
    <name evidence="2" type="ORF">EUV02_03145</name>
</gene>
<evidence type="ECO:0000256" key="1">
    <source>
        <dbReference type="SAM" id="SignalP"/>
    </source>
</evidence>
<name>A0A4Y9ES62_9SPHN</name>
<organism evidence="2 3">
    <name type="scientific">Glacieibacterium arshaanense</name>
    <dbReference type="NCBI Taxonomy" id="2511025"/>
    <lineage>
        <taxon>Bacteria</taxon>
        <taxon>Pseudomonadati</taxon>
        <taxon>Pseudomonadota</taxon>
        <taxon>Alphaproteobacteria</taxon>
        <taxon>Sphingomonadales</taxon>
        <taxon>Sphingosinicellaceae</taxon>
        <taxon>Glacieibacterium</taxon>
    </lineage>
</organism>
<comment type="caution">
    <text evidence="2">The sequence shown here is derived from an EMBL/GenBank/DDBJ whole genome shotgun (WGS) entry which is preliminary data.</text>
</comment>
<evidence type="ECO:0008006" key="4">
    <source>
        <dbReference type="Google" id="ProtNLM"/>
    </source>
</evidence>
<evidence type="ECO:0000313" key="3">
    <source>
        <dbReference type="Proteomes" id="UP000297737"/>
    </source>
</evidence>
<proteinExistence type="predicted"/>
<dbReference type="EMBL" id="SIHO01000001">
    <property type="protein sequence ID" value="TFU06029.1"/>
    <property type="molecule type" value="Genomic_DNA"/>
</dbReference>
<evidence type="ECO:0000313" key="2">
    <source>
        <dbReference type="EMBL" id="TFU06029.1"/>
    </source>
</evidence>
<keyword evidence="3" id="KW-1185">Reference proteome</keyword>
<sequence>MQESQMNRARIVILALGFAFGAALPAHAAGIDDTLVSCARMANNAKRLACYDAAVATISNDAKAATAQREAEMAVLAAEQAKADEAAKKAAFGGERLARGQVPAGTITRVDAKVTEVLTASDGMAVLVLDNGQMWRQTTGVALPPVRNGDVVVITVASMGSFQAELVRQHRAFKVKRIK</sequence>
<dbReference type="OrthoDB" id="7596780at2"/>
<keyword evidence="1" id="KW-0732">Signal</keyword>
<accession>A0A4Y9ES62</accession>
<dbReference type="AlphaFoldDB" id="A0A4Y9ES62"/>
<feature type="signal peptide" evidence="1">
    <location>
        <begin position="1"/>
        <end position="28"/>
    </location>
</feature>